<comment type="subcellular location">
    <subcellularLocation>
        <location evidence="1">Cytoplasm</location>
    </subcellularLocation>
</comment>
<feature type="repeat" description="WD" evidence="6">
    <location>
        <begin position="93"/>
        <end position="134"/>
    </location>
</feature>
<sequence length="300" mass="32893">MNYSLRNKFDCNQGAIRAVRYNIDGNYCLSCGADRKVKLINPESGLMIKSYTAHGDEVNDATGSCDSSFILSGSKDKSIIYWDVITGMPIRRIRTHVGGITCVSFNDDSSVAISGSRDNSVQCFDIRSRSLEPIQTLKEAKDCITDLIVTDNKIISSSLDGTIRYYDIRVGELTSDKIGIPIVAMAITSDNQCILASCQDESIRLTDLDGGEILTEYKGHIGSKDYRIECGVLKGDGYVISGSKFGEVIVYDFLEANIVKRLQIGSGNTISSLCVHPSNDQMLFASGREVQVWSLNDSDE</sequence>
<dbReference type="CDD" id="cd00200">
    <property type="entry name" value="WD40"/>
    <property type="match status" value="1"/>
</dbReference>
<dbReference type="PROSITE" id="PS50082">
    <property type="entry name" value="WD_REPEATS_2"/>
    <property type="match status" value="2"/>
</dbReference>
<keyword evidence="2" id="KW-0963">Cytoplasm</keyword>
<dbReference type="Pfam" id="PF00400">
    <property type="entry name" value="WD40"/>
    <property type="match status" value="4"/>
</dbReference>
<accession>A0A9N9RQ92</accession>
<gene>
    <name evidence="7" type="ORF">CHIRRI_LOCUS5691</name>
</gene>
<dbReference type="PROSITE" id="PS50294">
    <property type="entry name" value="WD_REPEATS_REGION"/>
    <property type="match status" value="2"/>
</dbReference>
<evidence type="ECO:0000313" key="7">
    <source>
        <dbReference type="EMBL" id="CAG9802786.1"/>
    </source>
</evidence>
<evidence type="ECO:0000256" key="2">
    <source>
        <dbReference type="ARBA" id="ARBA00022490"/>
    </source>
</evidence>
<reference evidence="7" key="2">
    <citation type="submission" date="2022-10" db="EMBL/GenBank/DDBJ databases">
        <authorList>
            <consortium name="ENA_rothamsted_submissions"/>
            <consortium name="culmorum"/>
            <person name="King R."/>
        </authorList>
    </citation>
    <scope>NUCLEOTIDE SEQUENCE</scope>
</reference>
<dbReference type="OrthoDB" id="71437at2759"/>
<feature type="repeat" description="WD" evidence="6">
    <location>
        <begin position="51"/>
        <end position="92"/>
    </location>
</feature>
<dbReference type="EMBL" id="OU895878">
    <property type="protein sequence ID" value="CAG9802786.1"/>
    <property type="molecule type" value="Genomic_DNA"/>
</dbReference>
<dbReference type="Gene3D" id="2.130.10.10">
    <property type="entry name" value="YVTN repeat-like/Quinoprotein amine dehydrogenase"/>
    <property type="match status" value="1"/>
</dbReference>
<dbReference type="Proteomes" id="UP001153620">
    <property type="component" value="Chromosome 2"/>
</dbReference>
<evidence type="ECO:0000256" key="5">
    <source>
        <dbReference type="ARBA" id="ARBA00042222"/>
    </source>
</evidence>
<evidence type="ECO:0000256" key="6">
    <source>
        <dbReference type="PROSITE-ProRule" id="PRU00221"/>
    </source>
</evidence>
<proteinExistence type="inferred from homology"/>
<dbReference type="SUPFAM" id="SSF50978">
    <property type="entry name" value="WD40 repeat-like"/>
    <property type="match status" value="1"/>
</dbReference>
<dbReference type="PANTHER" id="PTHR22842:SF3">
    <property type="entry name" value="WD REPEAT DOMAIN-CONTAINING PROTEIN 83"/>
    <property type="match status" value="1"/>
</dbReference>
<dbReference type="AlphaFoldDB" id="A0A9N9RQ92"/>
<name>A0A9N9RQ92_9DIPT</name>
<dbReference type="GO" id="GO:0005737">
    <property type="term" value="C:cytoplasm"/>
    <property type="evidence" value="ECO:0007669"/>
    <property type="project" value="UniProtKB-SubCell"/>
</dbReference>
<protein>
    <recommendedName>
        <fullName evidence="4">WD repeat domain-containing protein 83</fullName>
    </recommendedName>
    <alternativeName>
        <fullName evidence="5">Mitogen-activated protein kinase organizer 1</fullName>
    </alternativeName>
</protein>
<dbReference type="InterPro" id="IPR015943">
    <property type="entry name" value="WD40/YVTN_repeat-like_dom_sf"/>
</dbReference>
<keyword evidence="6" id="KW-0853">WD repeat</keyword>
<reference evidence="7" key="1">
    <citation type="submission" date="2022-01" db="EMBL/GenBank/DDBJ databases">
        <authorList>
            <person name="King R."/>
        </authorList>
    </citation>
    <scope>NUCLEOTIDE SEQUENCE</scope>
</reference>
<evidence type="ECO:0000313" key="8">
    <source>
        <dbReference type="Proteomes" id="UP001153620"/>
    </source>
</evidence>
<dbReference type="SMART" id="SM00320">
    <property type="entry name" value="WD40"/>
    <property type="match status" value="7"/>
</dbReference>
<comment type="similarity">
    <text evidence="3">Belongs to the WD repeat MORG1 family.</text>
</comment>
<dbReference type="InterPro" id="IPR036322">
    <property type="entry name" value="WD40_repeat_dom_sf"/>
</dbReference>
<dbReference type="InterPro" id="IPR051980">
    <property type="entry name" value="WD_repeat_MORG1"/>
</dbReference>
<dbReference type="GO" id="GO:0000398">
    <property type="term" value="P:mRNA splicing, via spliceosome"/>
    <property type="evidence" value="ECO:0007669"/>
    <property type="project" value="TreeGrafter"/>
</dbReference>
<keyword evidence="8" id="KW-1185">Reference proteome</keyword>
<dbReference type="InterPro" id="IPR001680">
    <property type="entry name" value="WD40_rpt"/>
</dbReference>
<evidence type="ECO:0000256" key="3">
    <source>
        <dbReference type="ARBA" id="ARBA00038145"/>
    </source>
</evidence>
<dbReference type="GO" id="GO:0071013">
    <property type="term" value="C:catalytic step 2 spliceosome"/>
    <property type="evidence" value="ECO:0007669"/>
    <property type="project" value="TreeGrafter"/>
</dbReference>
<evidence type="ECO:0000256" key="1">
    <source>
        <dbReference type="ARBA" id="ARBA00004496"/>
    </source>
</evidence>
<organism evidence="7 8">
    <name type="scientific">Chironomus riparius</name>
    <dbReference type="NCBI Taxonomy" id="315576"/>
    <lineage>
        <taxon>Eukaryota</taxon>
        <taxon>Metazoa</taxon>
        <taxon>Ecdysozoa</taxon>
        <taxon>Arthropoda</taxon>
        <taxon>Hexapoda</taxon>
        <taxon>Insecta</taxon>
        <taxon>Pterygota</taxon>
        <taxon>Neoptera</taxon>
        <taxon>Endopterygota</taxon>
        <taxon>Diptera</taxon>
        <taxon>Nematocera</taxon>
        <taxon>Chironomoidea</taxon>
        <taxon>Chironomidae</taxon>
        <taxon>Chironominae</taxon>
        <taxon>Chironomus</taxon>
    </lineage>
</organism>
<dbReference type="PANTHER" id="PTHR22842">
    <property type="entry name" value="WD40 REPEAT PROTEIN"/>
    <property type="match status" value="1"/>
</dbReference>
<evidence type="ECO:0000256" key="4">
    <source>
        <dbReference type="ARBA" id="ARBA00040453"/>
    </source>
</evidence>